<dbReference type="InParanoid" id="A0A165QJN0"/>
<gene>
    <name evidence="2" type="ORF">EXIGLDRAFT_715782</name>
</gene>
<evidence type="ECO:0000313" key="3">
    <source>
        <dbReference type="Proteomes" id="UP000077266"/>
    </source>
</evidence>
<sequence length="228" mass="24391">MSVSNVNDDDSRIRYSPGILDTSEGLPCKTPPGPDSSVAPPIPTPPADGSEPCANMWLTQVNLDVLQTRYTIAIPATAHGAFVPSTATAQFNFTGSGVRIFGGAVNFSEAPDGISGATGSYSTVTIDGLRQQAYWPPAQSSEPLQVFTNESLGSATSQHTLSLDFTNSQYGVIYIDYLPLLECYSTSALGLALTAFDAHGQYLVGLDTLQYTVYGRMRYGSIRDTDRR</sequence>
<dbReference type="EMBL" id="KV425882">
    <property type="protein sequence ID" value="KZW03711.1"/>
    <property type="molecule type" value="Genomic_DNA"/>
</dbReference>
<proteinExistence type="predicted"/>
<evidence type="ECO:0000256" key="1">
    <source>
        <dbReference type="SAM" id="MobiDB-lite"/>
    </source>
</evidence>
<feature type="region of interest" description="Disordered" evidence="1">
    <location>
        <begin position="1"/>
        <end position="51"/>
    </location>
</feature>
<feature type="compositionally biased region" description="Pro residues" evidence="1">
    <location>
        <begin position="29"/>
        <end position="46"/>
    </location>
</feature>
<evidence type="ECO:0000313" key="2">
    <source>
        <dbReference type="EMBL" id="KZW03711.1"/>
    </source>
</evidence>
<dbReference type="Proteomes" id="UP000077266">
    <property type="component" value="Unassembled WGS sequence"/>
</dbReference>
<reference evidence="2 3" key="1">
    <citation type="journal article" date="2016" name="Mol. Biol. Evol.">
        <title>Comparative Genomics of Early-Diverging Mushroom-Forming Fungi Provides Insights into the Origins of Lignocellulose Decay Capabilities.</title>
        <authorList>
            <person name="Nagy L.G."/>
            <person name="Riley R."/>
            <person name="Tritt A."/>
            <person name="Adam C."/>
            <person name="Daum C."/>
            <person name="Floudas D."/>
            <person name="Sun H."/>
            <person name="Yadav J.S."/>
            <person name="Pangilinan J."/>
            <person name="Larsson K.H."/>
            <person name="Matsuura K."/>
            <person name="Barry K."/>
            <person name="Labutti K."/>
            <person name="Kuo R."/>
            <person name="Ohm R.A."/>
            <person name="Bhattacharya S.S."/>
            <person name="Shirouzu T."/>
            <person name="Yoshinaga Y."/>
            <person name="Martin F.M."/>
            <person name="Grigoriev I.V."/>
            <person name="Hibbett D.S."/>
        </authorList>
    </citation>
    <scope>NUCLEOTIDE SEQUENCE [LARGE SCALE GENOMIC DNA]</scope>
    <source>
        <strain evidence="2 3">HHB12029</strain>
    </source>
</reference>
<protein>
    <submittedName>
        <fullName evidence="2">Uncharacterized protein</fullName>
    </submittedName>
</protein>
<keyword evidence="3" id="KW-1185">Reference proteome</keyword>
<accession>A0A165QJN0</accession>
<organism evidence="2 3">
    <name type="scientific">Exidia glandulosa HHB12029</name>
    <dbReference type="NCBI Taxonomy" id="1314781"/>
    <lineage>
        <taxon>Eukaryota</taxon>
        <taxon>Fungi</taxon>
        <taxon>Dikarya</taxon>
        <taxon>Basidiomycota</taxon>
        <taxon>Agaricomycotina</taxon>
        <taxon>Agaricomycetes</taxon>
        <taxon>Auriculariales</taxon>
        <taxon>Exidiaceae</taxon>
        <taxon>Exidia</taxon>
    </lineage>
</organism>
<dbReference type="AlphaFoldDB" id="A0A165QJN0"/>
<name>A0A165QJN0_EXIGL</name>